<name>M7TNI6_EUTLA</name>
<keyword evidence="2" id="KW-1185">Reference proteome</keyword>
<organism evidence="1 2">
    <name type="scientific">Eutypa lata (strain UCR-EL1)</name>
    <name type="common">Grapevine dieback disease fungus</name>
    <name type="synonym">Eutypa armeniacae</name>
    <dbReference type="NCBI Taxonomy" id="1287681"/>
    <lineage>
        <taxon>Eukaryota</taxon>
        <taxon>Fungi</taxon>
        <taxon>Dikarya</taxon>
        <taxon>Ascomycota</taxon>
        <taxon>Pezizomycotina</taxon>
        <taxon>Sordariomycetes</taxon>
        <taxon>Xylariomycetidae</taxon>
        <taxon>Xylariales</taxon>
        <taxon>Diatrypaceae</taxon>
        <taxon>Eutypa</taxon>
    </lineage>
</organism>
<sequence length="752" mass="85088">MLWHKAVFERRKGSDKWTQVEYKIPPTLAKYGLLQYDGKVPLGDRISSEYGPDEHEELEVELHWQSNSPAIIRVLYDNTRSRSVSRTFKELARITVDGQRLKEEDDGQGRKQLVLKIGLKDLIDYQLVASVRLGDKNDKNNHKDRIRLYRADGEPMAQHSSLVDRFAGSRWKLGEEGRFMLYYAPCKVGVWTYQHSGIVKMSQVVPAQPWKAITVELEGYLQASKNETGVQVISVVGAPGIVAAHIFGLVSQGRAPGPAAYVLPTQVEAFRISSYLSQDPGLQGKEDTYTVYSFEQVKAGITSDTTQVTLLIDVSWYADAGEELFYSKLARTARMWKDKSATESVHVALVFFMNVFESERTTNLFRRAVGASSVHVCKYPVILPDIDIKKLNDGWEDTSVVLDAKELWAQSYELPGQDALEKDMAALDERRVLVIDGDLKYSTSISSLRLVVSAGVVTNVTLLDHNMMQLVRRSERPLEYYWGWIEMVVRLQLVGCLVKLGDVKYKPTELGDRVMRNYNTYGTDFNTSFLLAYVAMSPEVDPIVMKLAIRIAALVKVGLNLLFMKDGSLSNDIIGFLSPPLTRFKAHHGAIWFALSLYLKGNAEGFYDLSGNMNGRRLPKNLELGPILLNREQTKAIDRALMWSWLHRMVWFEPRPKLDDDEAFEVVTDVVSLKECRVDLSNEVLDVDRLREQSREERNGPGIAAIYMCLADGGDGGLLSAEWLTLIPGEFFQEFNEVTKLKWPMAVAKKNW</sequence>
<dbReference type="HOGENOM" id="CLU_370055_0_0_1"/>
<gene>
    <name evidence="1" type="ORF">UCREL1_4710</name>
</gene>
<proteinExistence type="predicted"/>
<accession>M7TNI6</accession>
<evidence type="ECO:0000313" key="2">
    <source>
        <dbReference type="Proteomes" id="UP000012174"/>
    </source>
</evidence>
<dbReference type="KEGG" id="ela:UCREL1_4710"/>
<dbReference type="OrthoDB" id="4773508at2759"/>
<dbReference type="Proteomes" id="UP000012174">
    <property type="component" value="Unassembled WGS sequence"/>
</dbReference>
<evidence type="ECO:0000313" key="1">
    <source>
        <dbReference type="EMBL" id="EMR68270.1"/>
    </source>
</evidence>
<reference evidence="2" key="1">
    <citation type="journal article" date="2013" name="Genome Announc.">
        <title>Draft genome sequence of the grapevine dieback fungus Eutypa lata UCR-EL1.</title>
        <authorList>
            <person name="Blanco-Ulate B."/>
            <person name="Rolshausen P.E."/>
            <person name="Cantu D."/>
        </authorList>
    </citation>
    <scope>NUCLEOTIDE SEQUENCE [LARGE SCALE GENOMIC DNA]</scope>
    <source>
        <strain evidence="2">UCR-EL1</strain>
    </source>
</reference>
<dbReference type="EMBL" id="KB706272">
    <property type="protein sequence ID" value="EMR68270.1"/>
    <property type="molecule type" value="Genomic_DNA"/>
</dbReference>
<protein>
    <submittedName>
        <fullName evidence="1">Uncharacterized protein</fullName>
    </submittedName>
</protein>
<dbReference type="AlphaFoldDB" id="M7TNI6"/>